<dbReference type="Proteomes" id="UP000077202">
    <property type="component" value="Unassembled WGS sequence"/>
</dbReference>
<dbReference type="GO" id="GO:0016020">
    <property type="term" value="C:membrane"/>
    <property type="evidence" value="ECO:0007669"/>
    <property type="project" value="UniProtKB-SubCell"/>
</dbReference>
<protein>
    <submittedName>
        <fullName evidence="8">Uncharacterized protein</fullName>
    </submittedName>
</protein>
<feature type="transmembrane region" description="Helical" evidence="7">
    <location>
        <begin position="203"/>
        <end position="223"/>
    </location>
</feature>
<evidence type="ECO:0000313" key="8">
    <source>
        <dbReference type="EMBL" id="OAE31537.1"/>
    </source>
</evidence>
<dbReference type="InterPro" id="IPR004299">
    <property type="entry name" value="MBOAT_fam"/>
</dbReference>
<dbReference type="PANTHER" id="PTHR13906:SF4">
    <property type="entry name" value="LYSOPHOSPHOLIPID ACYLTRANSFERASE 6"/>
    <property type="match status" value="1"/>
</dbReference>
<evidence type="ECO:0000313" key="9">
    <source>
        <dbReference type="Proteomes" id="UP000077202"/>
    </source>
</evidence>
<feature type="transmembrane region" description="Helical" evidence="7">
    <location>
        <begin position="414"/>
        <end position="437"/>
    </location>
</feature>
<evidence type="ECO:0000256" key="4">
    <source>
        <dbReference type="ARBA" id="ARBA00022989"/>
    </source>
</evidence>
<evidence type="ECO:0000256" key="6">
    <source>
        <dbReference type="ARBA" id="ARBA00023315"/>
    </source>
</evidence>
<dbReference type="GO" id="GO:0016746">
    <property type="term" value="F:acyltransferase activity"/>
    <property type="evidence" value="ECO:0007669"/>
    <property type="project" value="UniProtKB-KW"/>
</dbReference>
<feature type="transmembrane region" description="Helical" evidence="7">
    <location>
        <begin position="85"/>
        <end position="104"/>
    </location>
</feature>
<gene>
    <name evidence="8" type="ORF">AXG93_4660s1020</name>
</gene>
<keyword evidence="2" id="KW-0808">Transferase</keyword>
<dbReference type="GO" id="GO:0019432">
    <property type="term" value="P:triglyceride biosynthetic process"/>
    <property type="evidence" value="ECO:0007669"/>
    <property type="project" value="TreeGrafter"/>
</dbReference>
<sequence length="484" mass="54176">MEAAAAALGVSVPVLRFVVCFALTLPCSYLWRFVMGANNRHAYSALTGAVLSYYSFGVTSNLHFAVPICVSYLSMVLYRRRCGVITFFAAFAFLIFCHVIYMSGDAWKNGEIDSTGALMVLTLKVVSAAMNYQDGSLSEEGLRSAQQKYRLTKLPSFVAYVGYCLCCGTHLAGPVFELKDYIDWTEDKGLWDPKQQRPPASPYGAAFSSFIKALFCMGMFVFLTPRVPLSKYSDPSYYEWSFLQRVGYQMLSGFTTRWKYYFIWSLAESSVILSGFGFSGWNGDAPKWDRACNVNILEVELASSAAQLPIHWNIHVSTWLRHFRPVCNFNPQYFEKGAILDEIFLDVYERLVQKGKKPGFLQLLVTQVVSAVWHGLYAGYLLFFINSALFIAASKVIYRYQRAVPESNVILTKVLQVVNGVFSSFVLNTTSIGFMVLGLRETLAAYSSIYYSATIASLVLTVFGAVVKPPRPASTGQFKPKKVE</sequence>
<dbReference type="GO" id="GO:0030258">
    <property type="term" value="P:lipid modification"/>
    <property type="evidence" value="ECO:0007669"/>
    <property type="project" value="TreeGrafter"/>
</dbReference>
<feature type="transmembrane region" description="Helical" evidence="7">
    <location>
        <begin position="371"/>
        <end position="393"/>
    </location>
</feature>
<evidence type="ECO:0000256" key="7">
    <source>
        <dbReference type="SAM" id="Phobius"/>
    </source>
</evidence>
<dbReference type="GO" id="GO:0008654">
    <property type="term" value="P:phospholipid biosynthetic process"/>
    <property type="evidence" value="ECO:0007669"/>
    <property type="project" value="TreeGrafter"/>
</dbReference>
<reference evidence="8" key="1">
    <citation type="submission" date="2016-03" db="EMBL/GenBank/DDBJ databases">
        <title>Mechanisms controlling the formation of the plant cell surface in tip-growing cells are functionally conserved among land plants.</title>
        <authorList>
            <person name="Honkanen S."/>
            <person name="Jones V.A."/>
            <person name="Morieri G."/>
            <person name="Champion C."/>
            <person name="Hetherington A.J."/>
            <person name="Kelly S."/>
            <person name="Saint-Marcoux D."/>
            <person name="Proust H."/>
            <person name="Prescott H."/>
            <person name="Dolan L."/>
        </authorList>
    </citation>
    <scope>NUCLEOTIDE SEQUENCE [LARGE SCALE GENOMIC DNA]</scope>
    <source>
        <tissue evidence="8">Whole gametophyte</tissue>
    </source>
</reference>
<dbReference type="PANTHER" id="PTHR13906">
    <property type="entry name" value="PORCUPINE"/>
    <property type="match status" value="1"/>
</dbReference>
<organism evidence="8 9">
    <name type="scientific">Marchantia polymorpha subsp. ruderalis</name>
    <dbReference type="NCBI Taxonomy" id="1480154"/>
    <lineage>
        <taxon>Eukaryota</taxon>
        <taxon>Viridiplantae</taxon>
        <taxon>Streptophyta</taxon>
        <taxon>Embryophyta</taxon>
        <taxon>Marchantiophyta</taxon>
        <taxon>Marchantiopsida</taxon>
        <taxon>Marchantiidae</taxon>
        <taxon>Marchantiales</taxon>
        <taxon>Marchantiaceae</taxon>
        <taxon>Marchantia</taxon>
    </lineage>
</organism>
<feature type="transmembrane region" description="Helical" evidence="7">
    <location>
        <begin position="449"/>
        <end position="467"/>
    </location>
</feature>
<dbReference type="Pfam" id="PF03062">
    <property type="entry name" value="MBOAT"/>
    <property type="match status" value="2"/>
</dbReference>
<dbReference type="GO" id="GO:0005783">
    <property type="term" value="C:endoplasmic reticulum"/>
    <property type="evidence" value="ECO:0007669"/>
    <property type="project" value="TreeGrafter"/>
</dbReference>
<dbReference type="InterPro" id="IPR049941">
    <property type="entry name" value="LPLAT_7/PORCN-like"/>
</dbReference>
<name>A0A176WEI6_MARPO</name>
<accession>A0A176WEI6</accession>
<comment type="subcellular location">
    <subcellularLocation>
        <location evidence="1">Membrane</location>
        <topology evidence="1">Multi-pass membrane protein</topology>
    </subcellularLocation>
</comment>
<evidence type="ECO:0000256" key="5">
    <source>
        <dbReference type="ARBA" id="ARBA00023136"/>
    </source>
</evidence>
<feature type="transmembrane region" description="Helical" evidence="7">
    <location>
        <begin position="7"/>
        <end position="31"/>
    </location>
</feature>
<feature type="transmembrane region" description="Helical" evidence="7">
    <location>
        <begin position="260"/>
        <end position="281"/>
    </location>
</feature>
<evidence type="ECO:0000256" key="1">
    <source>
        <dbReference type="ARBA" id="ARBA00004141"/>
    </source>
</evidence>
<dbReference type="AlphaFoldDB" id="A0A176WEI6"/>
<evidence type="ECO:0000256" key="3">
    <source>
        <dbReference type="ARBA" id="ARBA00022692"/>
    </source>
</evidence>
<keyword evidence="9" id="KW-1185">Reference proteome</keyword>
<keyword evidence="6" id="KW-0012">Acyltransferase</keyword>
<evidence type="ECO:0000256" key="2">
    <source>
        <dbReference type="ARBA" id="ARBA00022679"/>
    </source>
</evidence>
<feature type="transmembrane region" description="Helical" evidence="7">
    <location>
        <begin position="51"/>
        <end position="73"/>
    </location>
</feature>
<keyword evidence="5 7" id="KW-0472">Membrane</keyword>
<keyword evidence="4 7" id="KW-1133">Transmembrane helix</keyword>
<keyword evidence="3 7" id="KW-0812">Transmembrane</keyword>
<comment type="caution">
    <text evidence="8">The sequence shown here is derived from an EMBL/GenBank/DDBJ whole genome shotgun (WGS) entry which is preliminary data.</text>
</comment>
<proteinExistence type="predicted"/>
<dbReference type="EMBL" id="LVLJ01001029">
    <property type="protein sequence ID" value="OAE31537.1"/>
    <property type="molecule type" value="Genomic_DNA"/>
</dbReference>